<protein>
    <submittedName>
        <fullName evidence="1">Uncharacterized protein</fullName>
    </submittedName>
</protein>
<evidence type="ECO:0000313" key="2">
    <source>
        <dbReference type="Proteomes" id="UP001433268"/>
    </source>
</evidence>
<sequence>MDEVSNCYCAICGGPLSDSAFHEARLGREESIDWIKGVWVLQREHALDNWPTKALVSGGGSYDGNHVWVSYQRGYFGGRLSCRLYRDLDSRRPAIPFHQPCYLLLTLALFGGHRAVSEKDTDALFTTMQSLTTYSAAHLELDYGFGGKDPRR</sequence>
<organism evidence="1 2">
    <name type="scientific">Apiospora hydei</name>
    <dbReference type="NCBI Taxonomy" id="1337664"/>
    <lineage>
        <taxon>Eukaryota</taxon>
        <taxon>Fungi</taxon>
        <taxon>Dikarya</taxon>
        <taxon>Ascomycota</taxon>
        <taxon>Pezizomycotina</taxon>
        <taxon>Sordariomycetes</taxon>
        <taxon>Xylariomycetidae</taxon>
        <taxon>Amphisphaeriales</taxon>
        <taxon>Apiosporaceae</taxon>
        <taxon>Apiospora</taxon>
    </lineage>
</organism>
<evidence type="ECO:0000313" key="1">
    <source>
        <dbReference type="EMBL" id="KAK8070564.1"/>
    </source>
</evidence>
<accession>A0ABR1VKV0</accession>
<gene>
    <name evidence="1" type="ORF">PG997_010767</name>
</gene>
<keyword evidence="2" id="KW-1185">Reference proteome</keyword>
<dbReference type="RefSeq" id="XP_066664372.1">
    <property type="nucleotide sequence ID" value="XM_066815082.1"/>
</dbReference>
<dbReference type="GeneID" id="92048142"/>
<name>A0ABR1VKV0_9PEZI</name>
<reference evidence="1 2" key="1">
    <citation type="submission" date="2023-01" db="EMBL/GenBank/DDBJ databases">
        <title>Analysis of 21 Apiospora genomes using comparative genomics revels a genus with tremendous synthesis potential of carbohydrate active enzymes and secondary metabolites.</title>
        <authorList>
            <person name="Sorensen T."/>
        </authorList>
    </citation>
    <scope>NUCLEOTIDE SEQUENCE [LARGE SCALE GENOMIC DNA]</scope>
    <source>
        <strain evidence="1 2">CBS 114990</strain>
    </source>
</reference>
<comment type="caution">
    <text evidence="1">The sequence shown here is derived from an EMBL/GenBank/DDBJ whole genome shotgun (WGS) entry which is preliminary data.</text>
</comment>
<proteinExistence type="predicted"/>
<dbReference type="Proteomes" id="UP001433268">
    <property type="component" value="Unassembled WGS sequence"/>
</dbReference>
<dbReference type="EMBL" id="JAQQWN010000008">
    <property type="protein sequence ID" value="KAK8070564.1"/>
    <property type="molecule type" value="Genomic_DNA"/>
</dbReference>